<gene>
    <name evidence="2" type="ORF">AAHA92_14784</name>
</gene>
<dbReference type="EMBL" id="JBEAFC010000006">
    <property type="protein sequence ID" value="KAL1554199.1"/>
    <property type="molecule type" value="Genomic_DNA"/>
</dbReference>
<evidence type="ECO:0000256" key="1">
    <source>
        <dbReference type="SAM" id="MobiDB-lite"/>
    </source>
</evidence>
<evidence type="ECO:0000313" key="2">
    <source>
        <dbReference type="EMBL" id="KAL1554199.1"/>
    </source>
</evidence>
<name>A0ABD1HGK2_SALDI</name>
<evidence type="ECO:0000313" key="3">
    <source>
        <dbReference type="Proteomes" id="UP001567538"/>
    </source>
</evidence>
<accession>A0ABD1HGK2</accession>
<feature type="region of interest" description="Disordered" evidence="1">
    <location>
        <begin position="1"/>
        <end position="31"/>
    </location>
</feature>
<dbReference type="Proteomes" id="UP001567538">
    <property type="component" value="Unassembled WGS sequence"/>
</dbReference>
<protein>
    <submittedName>
        <fullName evidence="2">Uncharacterized protein</fullName>
    </submittedName>
</protein>
<organism evidence="2 3">
    <name type="scientific">Salvia divinorum</name>
    <name type="common">Maria pastora</name>
    <name type="synonym">Diviner's sage</name>
    <dbReference type="NCBI Taxonomy" id="28513"/>
    <lineage>
        <taxon>Eukaryota</taxon>
        <taxon>Viridiplantae</taxon>
        <taxon>Streptophyta</taxon>
        <taxon>Embryophyta</taxon>
        <taxon>Tracheophyta</taxon>
        <taxon>Spermatophyta</taxon>
        <taxon>Magnoliopsida</taxon>
        <taxon>eudicotyledons</taxon>
        <taxon>Gunneridae</taxon>
        <taxon>Pentapetalae</taxon>
        <taxon>asterids</taxon>
        <taxon>lamiids</taxon>
        <taxon>Lamiales</taxon>
        <taxon>Lamiaceae</taxon>
        <taxon>Nepetoideae</taxon>
        <taxon>Mentheae</taxon>
        <taxon>Salviinae</taxon>
        <taxon>Salvia</taxon>
        <taxon>Salvia subgen. Calosphace</taxon>
    </lineage>
</organism>
<sequence>MEAEPGAGKGGPVQCSSEQARTAAGDAPGAAVTEPAAGVSCASFCSDALQAMEIITIFHWRRSIARNLTPTEFILFYGIGSIQG</sequence>
<proteinExistence type="predicted"/>
<dbReference type="AlphaFoldDB" id="A0ABD1HGK2"/>
<keyword evidence="3" id="KW-1185">Reference proteome</keyword>
<comment type="caution">
    <text evidence="2">The sequence shown here is derived from an EMBL/GenBank/DDBJ whole genome shotgun (WGS) entry which is preliminary data.</text>
</comment>
<reference evidence="2 3" key="1">
    <citation type="submission" date="2024-06" db="EMBL/GenBank/DDBJ databases">
        <title>A chromosome level genome sequence of Diviner's sage (Salvia divinorum).</title>
        <authorList>
            <person name="Ford S.A."/>
            <person name="Ro D.-K."/>
            <person name="Ness R.W."/>
            <person name="Phillips M.A."/>
        </authorList>
    </citation>
    <scope>NUCLEOTIDE SEQUENCE [LARGE SCALE GENOMIC DNA]</scope>
    <source>
        <strain evidence="2">SAF-2024a</strain>
        <tissue evidence="2">Leaf</tissue>
    </source>
</reference>
<feature type="compositionally biased region" description="Low complexity" evidence="1">
    <location>
        <begin position="20"/>
        <end position="31"/>
    </location>
</feature>